<dbReference type="OrthoDB" id="953639at2"/>
<sequence>MKRKFLIFMLAAVTGVSTTTLAQKSTHISRSIDDDGNKLSISINGTIDGKSIRYDRTFLVAGLTKAERKDITQEAFDSLGLGSVTSPEPHTAPEPPRSRPAPRPVPSTSKDLSVSDHKEIRSTEKVTGKPFTKEVKFDSETGEMYLKYEFTRNGEEFVFEKTVNATSKSAKQREQIISNFEAEIVLPSGK</sequence>
<protein>
    <submittedName>
        <fullName evidence="3">Uncharacterized protein</fullName>
    </submittedName>
</protein>
<dbReference type="Proteomes" id="UP000256373">
    <property type="component" value="Unassembled WGS sequence"/>
</dbReference>
<organism evidence="3 4">
    <name type="scientific">Dyadobacter luteus</name>
    <dbReference type="NCBI Taxonomy" id="2259619"/>
    <lineage>
        <taxon>Bacteria</taxon>
        <taxon>Pseudomonadati</taxon>
        <taxon>Bacteroidota</taxon>
        <taxon>Cytophagia</taxon>
        <taxon>Cytophagales</taxon>
        <taxon>Spirosomataceae</taxon>
        <taxon>Dyadobacter</taxon>
    </lineage>
</organism>
<evidence type="ECO:0000256" key="1">
    <source>
        <dbReference type="SAM" id="MobiDB-lite"/>
    </source>
</evidence>
<dbReference type="AlphaFoldDB" id="A0A3D8Y8Y2"/>
<feature type="region of interest" description="Disordered" evidence="1">
    <location>
        <begin position="78"/>
        <end position="130"/>
    </location>
</feature>
<evidence type="ECO:0000256" key="2">
    <source>
        <dbReference type="SAM" id="SignalP"/>
    </source>
</evidence>
<evidence type="ECO:0000313" key="4">
    <source>
        <dbReference type="Proteomes" id="UP000256373"/>
    </source>
</evidence>
<dbReference type="RefSeq" id="WP_115833190.1">
    <property type="nucleotide sequence ID" value="NZ_QNUL01000024.1"/>
</dbReference>
<reference evidence="3 4" key="1">
    <citation type="submission" date="2018-07" db="EMBL/GenBank/DDBJ databases">
        <title>Dyadobacter roseus sp. nov., isolated from rose rhizosphere soil.</title>
        <authorList>
            <person name="Chen L."/>
        </authorList>
    </citation>
    <scope>NUCLEOTIDE SEQUENCE [LARGE SCALE GENOMIC DNA]</scope>
    <source>
        <strain evidence="3 4">RS19</strain>
    </source>
</reference>
<comment type="caution">
    <text evidence="3">The sequence shown here is derived from an EMBL/GenBank/DDBJ whole genome shotgun (WGS) entry which is preliminary data.</text>
</comment>
<feature type="signal peptide" evidence="2">
    <location>
        <begin position="1"/>
        <end position="22"/>
    </location>
</feature>
<accession>A0A3D8Y8Y2</accession>
<gene>
    <name evidence="3" type="ORF">DSL64_22485</name>
</gene>
<feature type="chain" id="PRO_5017548112" evidence="2">
    <location>
        <begin position="23"/>
        <end position="190"/>
    </location>
</feature>
<name>A0A3D8Y8Y2_9BACT</name>
<feature type="compositionally biased region" description="Pro residues" evidence="1">
    <location>
        <begin position="90"/>
        <end position="105"/>
    </location>
</feature>
<dbReference type="EMBL" id="QNUL01000024">
    <property type="protein sequence ID" value="REA57892.1"/>
    <property type="molecule type" value="Genomic_DNA"/>
</dbReference>
<evidence type="ECO:0000313" key="3">
    <source>
        <dbReference type="EMBL" id="REA57892.1"/>
    </source>
</evidence>
<keyword evidence="4" id="KW-1185">Reference proteome</keyword>
<keyword evidence="2" id="KW-0732">Signal</keyword>
<proteinExistence type="predicted"/>
<feature type="compositionally biased region" description="Basic and acidic residues" evidence="1">
    <location>
        <begin position="113"/>
        <end position="130"/>
    </location>
</feature>